<evidence type="ECO:0000259" key="2">
    <source>
        <dbReference type="Pfam" id="PF23055"/>
    </source>
</evidence>
<evidence type="ECO:0000313" key="4">
    <source>
        <dbReference type="Proteomes" id="UP001642483"/>
    </source>
</evidence>
<feature type="compositionally biased region" description="Polar residues" evidence="1">
    <location>
        <begin position="333"/>
        <end position="342"/>
    </location>
</feature>
<gene>
    <name evidence="3" type="ORF">CVLEPA_LOCUS19039</name>
</gene>
<accession>A0ABP0G5A7</accession>
<sequence>MNSKYNLLNSLSGPYRKFLGRRRNSPPSNLSTIRRDLFDSGYPEHSDFNMADSSNINAGNLDFDTEIEMDNFSRQRSMADTGGGSVRFANDKTTASDNNPFSIEIPSSSKRTSKRTSDRIFSAPTLPPFSAQNAKLWFGIAESIFRQHQITSELDKFDLAISSLGPRHLESVEYVIFNRPEHRPYSFLKNALLSEHEVSEHDRLNRLLHHTTLGDQKPSEMLRDMRKFMGTQNRSIPQIESLLRNLFLDKMPSDIRKILVGYLEDDLDNLALRADEIMSQSRRPEFNDHSNFAHNDRQAVVNRLLESQICSLTDKFNKLASDDTANGDRNPRSRYQSANFSRPESRETFNRQFSGPTNRFGRSDFRPRIPEQRRPTFNHSFEDRRPRRFERAIPNRTQGNYSRRENHFDSRPKFCYFHQKFGRDAYKCVPPCAWTGPRPKNA</sequence>
<dbReference type="Proteomes" id="UP001642483">
    <property type="component" value="Unassembled WGS sequence"/>
</dbReference>
<reference evidence="3 4" key="1">
    <citation type="submission" date="2024-02" db="EMBL/GenBank/DDBJ databases">
        <authorList>
            <person name="Daric V."/>
            <person name="Darras S."/>
        </authorList>
    </citation>
    <scope>NUCLEOTIDE SEQUENCE [LARGE SCALE GENOMIC DNA]</scope>
</reference>
<evidence type="ECO:0000313" key="3">
    <source>
        <dbReference type="EMBL" id="CAK8687006.1"/>
    </source>
</evidence>
<dbReference type="PANTHER" id="PTHR33327">
    <property type="entry name" value="ENDONUCLEASE"/>
    <property type="match status" value="1"/>
</dbReference>
<organism evidence="3 4">
    <name type="scientific">Clavelina lepadiformis</name>
    <name type="common">Light-bulb sea squirt</name>
    <name type="synonym">Ascidia lepadiformis</name>
    <dbReference type="NCBI Taxonomy" id="159417"/>
    <lineage>
        <taxon>Eukaryota</taxon>
        <taxon>Metazoa</taxon>
        <taxon>Chordata</taxon>
        <taxon>Tunicata</taxon>
        <taxon>Ascidiacea</taxon>
        <taxon>Aplousobranchia</taxon>
        <taxon>Clavelinidae</taxon>
        <taxon>Clavelina</taxon>
    </lineage>
</organism>
<evidence type="ECO:0000256" key="1">
    <source>
        <dbReference type="SAM" id="MobiDB-lite"/>
    </source>
</evidence>
<feature type="compositionally biased region" description="Polar residues" evidence="1">
    <location>
        <begin position="91"/>
        <end position="101"/>
    </location>
</feature>
<dbReference type="InterPro" id="IPR055469">
    <property type="entry name" value="DUF7041"/>
</dbReference>
<keyword evidence="4" id="KW-1185">Reference proteome</keyword>
<comment type="caution">
    <text evidence="3">The sequence shown here is derived from an EMBL/GenBank/DDBJ whole genome shotgun (WGS) entry which is preliminary data.</text>
</comment>
<feature type="compositionally biased region" description="Basic and acidic residues" evidence="1">
    <location>
        <begin position="361"/>
        <end position="372"/>
    </location>
</feature>
<dbReference type="EMBL" id="CAWYQH010000103">
    <property type="protein sequence ID" value="CAK8687006.1"/>
    <property type="molecule type" value="Genomic_DNA"/>
</dbReference>
<dbReference type="PANTHER" id="PTHR33327:SF3">
    <property type="entry name" value="RNA-DIRECTED DNA POLYMERASE"/>
    <property type="match status" value="1"/>
</dbReference>
<feature type="region of interest" description="Disordered" evidence="1">
    <location>
        <begin position="320"/>
        <end position="372"/>
    </location>
</feature>
<name>A0ABP0G5A7_CLALP</name>
<protein>
    <recommendedName>
        <fullName evidence="2">DUF7041 domain-containing protein</fullName>
    </recommendedName>
</protein>
<dbReference type="Pfam" id="PF23055">
    <property type="entry name" value="DUF7041"/>
    <property type="match status" value="1"/>
</dbReference>
<feature type="region of interest" description="Disordered" evidence="1">
    <location>
        <begin position="79"/>
        <end position="116"/>
    </location>
</feature>
<proteinExistence type="predicted"/>
<feature type="domain" description="DUF7041" evidence="2">
    <location>
        <begin position="126"/>
        <end position="208"/>
    </location>
</feature>